<organism evidence="1 2">
    <name type="scientific">Antrodiella citrinella</name>
    <dbReference type="NCBI Taxonomy" id="2447956"/>
    <lineage>
        <taxon>Eukaryota</taxon>
        <taxon>Fungi</taxon>
        <taxon>Dikarya</taxon>
        <taxon>Basidiomycota</taxon>
        <taxon>Agaricomycotina</taxon>
        <taxon>Agaricomycetes</taxon>
        <taxon>Polyporales</taxon>
        <taxon>Steccherinaceae</taxon>
        <taxon>Antrodiella</taxon>
    </lineage>
</organism>
<proteinExistence type="predicted"/>
<dbReference type="EMBL" id="SGPM01000047">
    <property type="protein sequence ID" value="THH31418.1"/>
    <property type="molecule type" value="Genomic_DNA"/>
</dbReference>
<accession>A0A4S4N0Z5</accession>
<evidence type="ECO:0000313" key="1">
    <source>
        <dbReference type="EMBL" id="THH31418.1"/>
    </source>
</evidence>
<sequence>MYLGPMGNHMWRGRDADQNLMDLLLASDSALSKVYHLQIDESIGMTREMVLKTGPHLTALRVYINRPRSYSGIHNWLEYPSQYGISACQALTHLHIMAENINTEQDPYPYFITVLAMLRAAPSSLPDVIISFDGSTTRYNAWQGLLWEELQREVCSRDALTEMYIIEPLLVDDNTVLVPTDVNIRARLPFALAKFGDQFLERSGLYDLYD</sequence>
<protein>
    <submittedName>
        <fullName evidence="1">Uncharacterized protein</fullName>
    </submittedName>
</protein>
<evidence type="ECO:0000313" key="2">
    <source>
        <dbReference type="Proteomes" id="UP000308730"/>
    </source>
</evidence>
<reference evidence="1 2" key="1">
    <citation type="submission" date="2019-02" db="EMBL/GenBank/DDBJ databases">
        <title>Genome sequencing of the rare red list fungi Antrodiella citrinella (Flaviporus citrinellus).</title>
        <authorList>
            <person name="Buettner E."/>
            <person name="Kellner H."/>
        </authorList>
    </citation>
    <scope>NUCLEOTIDE SEQUENCE [LARGE SCALE GENOMIC DNA]</scope>
    <source>
        <strain evidence="1 2">DSM 108506</strain>
    </source>
</reference>
<comment type="caution">
    <text evidence="1">The sequence shown here is derived from an EMBL/GenBank/DDBJ whole genome shotgun (WGS) entry which is preliminary data.</text>
</comment>
<keyword evidence="2" id="KW-1185">Reference proteome</keyword>
<gene>
    <name evidence="1" type="ORF">EUX98_g2770</name>
</gene>
<dbReference type="Proteomes" id="UP000308730">
    <property type="component" value="Unassembled WGS sequence"/>
</dbReference>
<name>A0A4S4N0Z5_9APHY</name>
<dbReference type="AlphaFoldDB" id="A0A4S4N0Z5"/>